<evidence type="ECO:0000313" key="2">
    <source>
        <dbReference type="Proteomes" id="UP001234202"/>
    </source>
</evidence>
<protein>
    <submittedName>
        <fullName evidence="1">Uncharacterized protein</fullName>
    </submittedName>
</protein>
<dbReference type="EMBL" id="JASBWV010000010">
    <property type="protein sequence ID" value="KAJ9124562.1"/>
    <property type="molecule type" value="Genomic_DNA"/>
</dbReference>
<name>A0ACC2XPD4_9TREE</name>
<organism evidence="1 2">
    <name type="scientific">Naganishia onofrii</name>
    <dbReference type="NCBI Taxonomy" id="1851511"/>
    <lineage>
        <taxon>Eukaryota</taxon>
        <taxon>Fungi</taxon>
        <taxon>Dikarya</taxon>
        <taxon>Basidiomycota</taxon>
        <taxon>Agaricomycotina</taxon>
        <taxon>Tremellomycetes</taxon>
        <taxon>Filobasidiales</taxon>
        <taxon>Filobasidiaceae</taxon>
        <taxon>Naganishia</taxon>
    </lineage>
</organism>
<gene>
    <name evidence="1" type="ORF">QFC24_003354</name>
</gene>
<comment type="caution">
    <text evidence="1">The sequence shown here is derived from an EMBL/GenBank/DDBJ whole genome shotgun (WGS) entry which is preliminary data.</text>
</comment>
<proteinExistence type="predicted"/>
<dbReference type="Proteomes" id="UP001234202">
    <property type="component" value="Unassembled WGS sequence"/>
</dbReference>
<reference evidence="1" key="1">
    <citation type="submission" date="2023-04" db="EMBL/GenBank/DDBJ databases">
        <title>Draft Genome sequencing of Naganishia species isolated from polar environments using Oxford Nanopore Technology.</title>
        <authorList>
            <person name="Leo P."/>
            <person name="Venkateswaran K."/>
        </authorList>
    </citation>
    <scope>NUCLEOTIDE SEQUENCE</scope>
    <source>
        <strain evidence="1">DBVPG 5303</strain>
    </source>
</reference>
<evidence type="ECO:0000313" key="1">
    <source>
        <dbReference type="EMBL" id="KAJ9124562.1"/>
    </source>
</evidence>
<keyword evidence="2" id="KW-1185">Reference proteome</keyword>
<accession>A0ACC2XPD4</accession>
<sequence length="531" mass="57792">MNDPIPADMPERGSSSSPKRELIMEKQTNGGDDRPDKTKDLPDDTTLTSRDDNTWEEKEAKDPNEVDFDGPDDPFNPLNQPIWRKWVSVFTVASGAICVTCASSMASSTYAGIERSFGISNEVAILTVSLFVIGLGLGPLLLGPVSEFVGRRAVYLGSFAAFLPVHLIFRFITGLAGSSFLSVAGGTVADLFENDKLGTPMALYSTSPFLGPVLGPLISGFINQNTTWRWTFYLVLIWAGVELVLIYLFAPETYKPQVLKIKARHLRKTTGNQELYAPVERSDRSFMQTLAVSIKTPFIILATQPMAVLLNLWTSVVLGILYLFFNAFPITFMGNKGFNQQESGLSFLGIGIGQVLASACAPFWSRVYKREAAKHGGVAPPESRLLMGMAGAIATPIGLFIFAFTTYPNVHWIAPILGSIPFGMGIVWTFSSVFTYLVESPSSAYRPVAASAMASNSFMRSSFAAGFPLFAKQMFDRLGTVGASALLAGLTCCLAPLPFIFYRIGGRVRERSKFGAGSKVNEQNTNDNKKA</sequence>